<keyword evidence="3 8" id="KW-0540">Nuclease</keyword>
<keyword evidence="8" id="KW-0800">Toxin</keyword>
<feature type="binding site" evidence="8">
    <location>
        <position position="83"/>
    </location>
    <ligand>
        <name>Mg(2+)</name>
        <dbReference type="ChEBI" id="CHEBI:18420"/>
    </ligand>
</feature>
<dbReference type="InterPro" id="IPR029060">
    <property type="entry name" value="PIN-like_dom_sf"/>
</dbReference>
<feature type="domain" description="PIN" evidence="9">
    <location>
        <begin position="3"/>
        <end position="108"/>
    </location>
</feature>
<dbReference type="InterPro" id="IPR022907">
    <property type="entry name" value="VapC_family"/>
</dbReference>
<dbReference type="GO" id="GO:0000287">
    <property type="term" value="F:magnesium ion binding"/>
    <property type="evidence" value="ECO:0007669"/>
    <property type="project" value="UniProtKB-UniRule"/>
</dbReference>
<comment type="function">
    <text evidence="8">Toxic component of a toxin-antitoxin (TA) system. An RNase.</text>
</comment>
<comment type="similarity">
    <text evidence="7 8">Belongs to the PINc/VapC protein family.</text>
</comment>
<keyword evidence="2 8" id="KW-1277">Toxin-antitoxin system</keyword>
<sequence>MTLIDTSILIDFLKGRIKYLGDSISIISLMEVGRVIENKRRLEVLKTLEDMFTVYPIDEKVAVEYAELYYQLREKGRLIADLDLIIASTAKAHDEKLLTRDKDFLAVKEYVNVEII</sequence>
<keyword evidence="6 8" id="KW-0460">Magnesium</keyword>
<dbReference type="GO" id="GO:0016787">
    <property type="term" value="F:hydrolase activity"/>
    <property type="evidence" value="ECO:0007669"/>
    <property type="project" value="UniProtKB-KW"/>
</dbReference>
<comment type="cofactor">
    <cofactor evidence="1 8">
        <name>Mg(2+)</name>
        <dbReference type="ChEBI" id="CHEBI:18420"/>
    </cofactor>
</comment>
<reference evidence="10 11" key="1">
    <citation type="submission" date="2012-01" db="EMBL/GenBank/DDBJ databases">
        <title>Improved High-Quality Draft sequence of Metallosphaera yellowstonensis MK1.</title>
        <authorList>
            <consortium name="US DOE Joint Genome Institute"/>
            <person name="Lucas S."/>
            <person name="Han J."/>
            <person name="Cheng J.-F."/>
            <person name="Goodwin L."/>
            <person name="Pitluck S."/>
            <person name="Peters L."/>
            <person name="Teshima H."/>
            <person name="Detter J.C."/>
            <person name="Han C."/>
            <person name="Tapia R."/>
            <person name="Land M."/>
            <person name="Hauser L."/>
            <person name="Kyrpides N."/>
            <person name="Kozubal M."/>
            <person name="Macur R.E."/>
            <person name="Jay Z."/>
            <person name="Inskeep W."/>
            <person name="Woyke T."/>
        </authorList>
    </citation>
    <scope>NUCLEOTIDE SEQUENCE [LARGE SCALE GENOMIC DNA]</scope>
    <source>
        <strain evidence="10 11">MK1</strain>
    </source>
</reference>
<accession>H2C5C3</accession>
<keyword evidence="11" id="KW-1185">Reference proteome</keyword>
<dbReference type="HOGENOM" id="CLU_118482_3_1_2"/>
<evidence type="ECO:0000256" key="6">
    <source>
        <dbReference type="ARBA" id="ARBA00022842"/>
    </source>
</evidence>
<dbReference type="STRING" id="671065.MetMK1DRAFT_00017460"/>
<dbReference type="Gene3D" id="3.40.50.1010">
    <property type="entry name" value="5'-nuclease"/>
    <property type="match status" value="1"/>
</dbReference>
<evidence type="ECO:0000256" key="5">
    <source>
        <dbReference type="ARBA" id="ARBA00022801"/>
    </source>
</evidence>
<keyword evidence="5 8" id="KW-0378">Hydrolase</keyword>
<evidence type="ECO:0000256" key="7">
    <source>
        <dbReference type="ARBA" id="ARBA00038093"/>
    </source>
</evidence>
<evidence type="ECO:0000313" key="10">
    <source>
        <dbReference type="EMBL" id="EHP69000.1"/>
    </source>
</evidence>
<evidence type="ECO:0000256" key="1">
    <source>
        <dbReference type="ARBA" id="ARBA00001946"/>
    </source>
</evidence>
<dbReference type="InterPro" id="IPR050556">
    <property type="entry name" value="Type_II_TA_system_RNase"/>
</dbReference>
<dbReference type="PANTHER" id="PTHR33653">
    <property type="entry name" value="RIBONUCLEASE VAPC2"/>
    <property type="match status" value="1"/>
</dbReference>
<dbReference type="SUPFAM" id="SSF88723">
    <property type="entry name" value="PIN domain-like"/>
    <property type="match status" value="1"/>
</dbReference>
<dbReference type="AlphaFoldDB" id="H2C5C3"/>
<dbReference type="InterPro" id="IPR002716">
    <property type="entry name" value="PIN_dom"/>
</dbReference>
<evidence type="ECO:0000259" key="9">
    <source>
        <dbReference type="Pfam" id="PF01850"/>
    </source>
</evidence>
<evidence type="ECO:0000256" key="4">
    <source>
        <dbReference type="ARBA" id="ARBA00022723"/>
    </source>
</evidence>
<dbReference type="HAMAP" id="MF_00265">
    <property type="entry name" value="VapC_Nob1"/>
    <property type="match status" value="1"/>
</dbReference>
<evidence type="ECO:0000313" key="11">
    <source>
        <dbReference type="Proteomes" id="UP000003980"/>
    </source>
</evidence>
<dbReference type="eggNOG" id="arCOG02219">
    <property type="taxonomic scope" value="Archaea"/>
</dbReference>
<dbReference type="Pfam" id="PF01850">
    <property type="entry name" value="PIN"/>
    <property type="match status" value="1"/>
</dbReference>
<feature type="binding site" evidence="8">
    <location>
        <position position="5"/>
    </location>
    <ligand>
        <name>Mg(2+)</name>
        <dbReference type="ChEBI" id="CHEBI:18420"/>
    </ligand>
</feature>
<dbReference type="RefSeq" id="WP_009072566.1">
    <property type="nucleotide sequence ID" value="NZ_JH597768.1"/>
</dbReference>
<dbReference type="Proteomes" id="UP000003980">
    <property type="component" value="Unassembled WGS sequence"/>
</dbReference>
<dbReference type="GO" id="GO:0004540">
    <property type="term" value="F:RNA nuclease activity"/>
    <property type="evidence" value="ECO:0007669"/>
    <property type="project" value="InterPro"/>
</dbReference>
<name>H2C5C3_9CREN</name>
<gene>
    <name evidence="8" type="primary">vapC</name>
    <name evidence="10" type="ORF">MetMK1DRAFT_00017460</name>
</gene>
<dbReference type="PANTHER" id="PTHR33653:SF1">
    <property type="entry name" value="RIBONUCLEASE VAPC2"/>
    <property type="match status" value="1"/>
</dbReference>
<dbReference type="OrthoDB" id="43688at2157"/>
<keyword evidence="4 8" id="KW-0479">Metal-binding</keyword>
<dbReference type="EC" id="3.1.-.-" evidence="8"/>
<proteinExistence type="inferred from homology"/>
<dbReference type="GO" id="GO:0090729">
    <property type="term" value="F:toxin activity"/>
    <property type="evidence" value="ECO:0007669"/>
    <property type="project" value="UniProtKB-KW"/>
</dbReference>
<evidence type="ECO:0000256" key="3">
    <source>
        <dbReference type="ARBA" id="ARBA00022722"/>
    </source>
</evidence>
<evidence type="ECO:0000256" key="8">
    <source>
        <dbReference type="HAMAP-Rule" id="MF_00265"/>
    </source>
</evidence>
<dbReference type="EMBL" id="JH597768">
    <property type="protein sequence ID" value="EHP69000.1"/>
    <property type="molecule type" value="Genomic_DNA"/>
</dbReference>
<dbReference type="CDD" id="cd09881">
    <property type="entry name" value="PIN_VapC4-5_FitB-like"/>
    <property type="match status" value="1"/>
</dbReference>
<evidence type="ECO:0000256" key="2">
    <source>
        <dbReference type="ARBA" id="ARBA00022649"/>
    </source>
</evidence>
<protein>
    <recommendedName>
        <fullName evidence="8">Ribonuclease VapC</fullName>
        <shortName evidence="8">RNase VapC</shortName>
        <ecNumber evidence="8">3.1.-.-</ecNumber>
    </recommendedName>
    <alternativeName>
        <fullName evidence="8">Putative toxin VapC</fullName>
    </alternativeName>
</protein>
<organism evidence="10 11">
    <name type="scientific">Metallosphaera yellowstonensis MK1</name>
    <dbReference type="NCBI Taxonomy" id="671065"/>
    <lineage>
        <taxon>Archaea</taxon>
        <taxon>Thermoproteota</taxon>
        <taxon>Thermoprotei</taxon>
        <taxon>Sulfolobales</taxon>
        <taxon>Sulfolobaceae</taxon>
        <taxon>Metallosphaera</taxon>
    </lineage>
</organism>